<sequence length="61" mass="6905">MRIYAEDSHQNITIASAYLHKEFMGKYIGAIALVTSVVRLATNYRYFNMRGYSKPALANSS</sequence>
<keyword evidence="3" id="KW-1185">Reference proteome</keyword>
<evidence type="ECO:0000313" key="3">
    <source>
        <dbReference type="Proteomes" id="UP001156601"/>
    </source>
</evidence>
<dbReference type="Proteomes" id="UP001156601">
    <property type="component" value="Unassembled WGS sequence"/>
</dbReference>
<dbReference type="AlphaFoldDB" id="A0AA37WIT9"/>
<reference evidence="2" key="2">
    <citation type="submission" date="2023-01" db="EMBL/GenBank/DDBJ databases">
        <title>Draft genome sequence of Agaribacter marinus strain NBRC 110023.</title>
        <authorList>
            <person name="Sun Q."/>
            <person name="Mori K."/>
        </authorList>
    </citation>
    <scope>NUCLEOTIDE SEQUENCE</scope>
    <source>
        <strain evidence="2">NBRC 110023</strain>
    </source>
</reference>
<protein>
    <submittedName>
        <fullName evidence="2">Uncharacterized protein</fullName>
    </submittedName>
</protein>
<proteinExistence type="predicted"/>
<gene>
    <name evidence="2" type="ORF">GCM10007852_00030</name>
</gene>
<dbReference type="EMBL" id="BSOT01000001">
    <property type="protein sequence ID" value="GLR69095.1"/>
    <property type="molecule type" value="Genomic_DNA"/>
</dbReference>
<name>A0AA37WIT9_9ALTE</name>
<keyword evidence="1" id="KW-1133">Transmembrane helix</keyword>
<keyword evidence="1" id="KW-0472">Membrane</keyword>
<reference evidence="2" key="1">
    <citation type="journal article" date="2014" name="Int. J. Syst. Evol. Microbiol.">
        <title>Complete genome sequence of Corynebacterium casei LMG S-19264T (=DSM 44701T), isolated from a smear-ripened cheese.</title>
        <authorList>
            <consortium name="US DOE Joint Genome Institute (JGI-PGF)"/>
            <person name="Walter F."/>
            <person name="Albersmeier A."/>
            <person name="Kalinowski J."/>
            <person name="Ruckert C."/>
        </authorList>
    </citation>
    <scope>NUCLEOTIDE SEQUENCE</scope>
    <source>
        <strain evidence="2">NBRC 110023</strain>
    </source>
</reference>
<comment type="caution">
    <text evidence="2">The sequence shown here is derived from an EMBL/GenBank/DDBJ whole genome shotgun (WGS) entry which is preliminary data.</text>
</comment>
<evidence type="ECO:0000313" key="2">
    <source>
        <dbReference type="EMBL" id="GLR69095.1"/>
    </source>
</evidence>
<evidence type="ECO:0000256" key="1">
    <source>
        <dbReference type="SAM" id="Phobius"/>
    </source>
</evidence>
<keyword evidence="1" id="KW-0812">Transmembrane</keyword>
<feature type="transmembrane region" description="Helical" evidence="1">
    <location>
        <begin position="27"/>
        <end position="47"/>
    </location>
</feature>
<accession>A0AA37WIT9</accession>
<organism evidence="2 3">
    <name type="scientific">Agaribacter marinus</name>
    <dbReference type="NCBI Taxonomy" id="1431249"/>
    <lineage>
        <taxon>Bacteria</taxon>
        <taxon>Pseudomonadati</taxon>
        <taxon>Pseudomonadota</taxon>
        <taxon>Gammaproteobacteria</taxon>
        <taxon>Alteromonadales</taxon>
        <taxon>Alteromonadaceae</taxon>
        <taxon>Agaribacter</taxon>
    </lineage>
</organism>